<dbReference type="Gene3D" id="1.10.1200.10">
    <property type="entry name" value="ACP-like"/>
    <property type="match status" value="5"/>
</dbReference>
<dbReference type="SMART" id="SM00824">
    <property type="entry name" value="PKS_TE"/>
    <property type="match status" value="1"/>
</dbReference>
<dbReference type="PANTHER" id="PTHR45527:SF14">
    <property type="entry name" value="PLIPASTATIN SYNTHASE SUBUNIT B"/>
    <property type="match status" value="1"/>
</dbReference>
<dbReference type="Pfam" id="PF00668">
    <property type="entry name" value="Condensation"/>
    <property type="match status" value="4"/>
</dbReference>
<evidence type="ECO:0000256" key="1">
    <source>
        <dbReference type="ARBA" id="ARBA00001957"/>
    </source>
</evidence>
<comment type="cofactor">
    <cofactor evidence="1">
        <name>pantetheine 4'-phosphate</name>
        <dbReference type="ChEBI" id="CHEBI:47942"/>
    </cofactor>
</comment>
<name>A0ABS1JEF1_9BACL</name>
<dbReference type="SMART" id="SM00823">
    <property type="entry name" value="PKS_PP"/>
    <property type="match status" value="5"/>
</dbReference>
<dbReference type="SUPFAM" id="SSF53474">
    <property type="entry name" value="alpha/beta-Hydrolases"/>
    <property type="match status" value="1"/>
</dbReference>
<feature type="domain" description="Carrier" evidence="6">
    <location>
        <begin position="1400"/>
        <end position="1475"/>
    </location>
</feature>
<dbReference type="Gene3D" id="3.40.50.980">
    <property type="match status" value="2"/>
</dbReference>
<evidence type="ECO:0000256" key="3">
    <source>
        <dbReference type="ARBA" id="ARBA00022450"/>
    </source>
</evidence>
<evidence type="ECO:0000313" key="8">
    <source>
        <dbReference type="Proteomes" id="UP000602284"/>
    </source>
</evidence>
<feature type="domain" description="Carrier" evidence="6">
    <location>
        <begin position="4535"/>
        <end position="4610"/>
    </location>
</feature>
<feature type="domain" description="Carrier" evidence="6">
    <location>
        <begin position="3489"/>
        <end position="3564"/>
    </location>
</feature>
<keyword evidence="5" id="KW-0045">Antibiotic biosynthesis</keyword>
<dbReference type="CDD" id="cd05930">
    <property type="entry name" value="A_NRPS"/>
    <property type="match status" value="1"/>
</dbReference>
<dbReference type="InterPro" id="IPR029058">
    <property type="entry name" value="AB_hydrolase_fold"/>
</dbReference>
<dbReference type="Gene3D" id="3.30.559.30">
    <property type="entry name" value="Nonribosomal peptide synthetase, condensation domain"/>
    <property type="match status" value="4"/>
</dbReference>
<keyword evidence="4" id="KW-0597">Phosphoprotein</keyword>
<dbReference type="Gene3D" id="3.40.50.12780">
    <property type="entry name" value="N-terminal domain of ligase-like"/>
    <property type="match status" value="3"/>
</dbReference>
<dbReference type="Pfam" id="PF00550">
    <property type="entry name" value="PP-binding"/>
    <property type="match status" value="5"/>
</dbReference>
<protein>
    <submittedName>
        <fullName evidence="7">Amino acid adenylation domain-containing protein</fullName>
    </submittedName>
</protein>
<proteinExistence type="inferred from homology"/>
<dbReference type="InterPro" id="IPR045851">
    <property type="entry name" value="AMP-bd_C_sf"/>
</dbReference>
<dbReference type="InterPro" id="IPR006162">
    <property type="entry name" value="Ppantetheine_attach_site"/>
</dbReference>
<dbReference type="Gene3D" id="2.30.38.10">
    <property type="entry name" value="Luciferase, Domain 3"/>
    <property type="match status" value="1"/>
</dbReference>
<reference evidence="7 8" key="1">
    <citation type="submission" date="2021-01" db="EMBL/GenBank/DDBJ databases">
        <title>Tumebacillus sp. strain ITR2 16S ribosomal RNA gene Genome sequencing and assembly.</title>
        <authorList>
            <person name="Kang M."/>
        </authorList>
    </citation>
    <scope>NUCLEOTIDE SEQUENCE [LARGE SCALE GENOMIC DNA]</scope>
    <source>
        <strain evidence="7 8">ITR2</strain>
    </source>
</reference>
<keyword evidence="3" id="KW-0596">Phosphopantetheine</keyword>
<dbReference type="InterPro" id="IPR020845">
    <property type="entry name" value="AMP-binding_CS"/>
</dbReference>
<evidence type="ECO:0000259" key="6">
    <source>
        <dbReference type="PROSITE" id="PS50075"/>
    </source>
</evidence>
<dbReference type="Gene3D" id="3.30.300.30">
    <property type="match status" value="4"/>
</dbReference>
<keyword evidence="8" id="KW-1185">Reference proteome</keyword>
<feature type="domain" description="Carrier" evidence="6">
    <location>
        <begin position="349"/>
        <end position="424"/>
    </location>
</feature>
<dbReference type="Pfam" id="PF13193">
    <property type="entry name" value="AMP-binding_C"/>
    <property type="match status" value="4"/>
</dbReference>
<dbReference type="Pfam" id="PF00501">
    <property type="entry name" value="AMP-binding"/>
    <property type="match status" value="4"/>
</dbReference>
<organism evidence="7 8">
    <name type="scientific">Tumebacillus amylolyticus</name>
    <dbReference type="NCBI Taxonomy" id="2801339"/>
    <lineage>
        <taxon>Bacteria</taxon>
        <taxon>Bacillati</taxon>
        <taxon>Bacillota</taxon>
        <taxon>Bacilli</taxon>
        <taxon>Bacillales</taxon>
        <taxon>Alicyclobacillaceae</taxon>
        <taxon>Tumebacillus</taxon>
    </lineage>
</organism>
<dbReference type="SUPFAM" id="SSF52777">
    <property type="entry name" value="CoA-dependent acyltransferases"/>
    <property type="match status" value="8"/>
</dbReference>
<dbReference type="CDD" id="cd19531">
    <property type="entry name" value="LCL_NRPS-like"/>
    <property type="match status" value="4"/>
</dbReference>
<feature type="domain" description="Carrier" evidence="6">
    <location>
        <begin position="2439"/>
        <end position="2514"/>
    </location>
</feature>
<dbReference type="NCBIfam" id="NF003417">
    <property type="entry name" value="PRK04813.1"/>
    <property type="match status" value="4"/>
</dbReference>
<evidence type="ECO:0000313" key="7">
    <source>
        <dbReference type="EMBL" id="MBL0388673.1"/>
    </source>
</evidence>
<gene>
    <name evidence="7" type="ORF">JJB07_18870</name>
</gene>
<dbReference type="PROSITE" id="PS00455">
    <property type="entry name" value="AMP_BINDING"/>
    <property type="match status" value="4"/>
</dbReference>
<dbReference type="CDD" id="cd17643">
    <property type="entry name" value="A_NRPS_Cytc1-like"/>
    <property type="match status" value="3"/>
</dbReference>
<dbReference type="Gene3D" id="3.30.559.10">
    <property type="entry name" value="Chloramphenicol acetyltransferase-like domain"/>
    <property type="match status" value="4"/>
</dbReference>
<dbReference type="PANTHER" id="PTHR45527">
    <property type="entry name" value="NONRIBOSOMAL PEPTIDE SYNTHETASE"/>
    <property type="match status" value="1"/>
</dbReference>
<dbReference type="InterPro" id="IPR001242">
    <property type="entry name" value="Condensation_dom"/>
</dbReference>
<dbReference type="PROSITE" id="PS50075">
    <property type="entry name" value="CARRIER"/>
    <property type="match status" value="5"/>
</dbReference>
<dbReference type="NCBIfam" id="TIGR01733">
    <property type="entry name" value="AA-adenyl-dom"/>
    <property type="match status" value="4"/>
</dbReference>
<dbReference type="InterPro" id="IPR020802">
    <property type="entry name" value="TesA-like"/>
</dbReference>
<dbReference type="InterPro" id="IPR000873">
    <property type="entry name" value="AMP-dep_synth/lig_dom"/>
</dbReference>
<dbReference type="InterPro" id="IPR036736">
    <property type="entry name" value="ACP-like_sf"/>
</dbReference>
<sequence>MNDKHPYIQFDIRPSKHFEHNCIDDVIASLTEWLERRYELMYFGSWNFGFASEGTGSLGERLHVKPSRYREFLERYHGMKSTVLTSGTSEDALRMIVRELRADRPVVLTMNSYWVPWDENYQQNDVVHSLIITGHNPETDDLYATDPYFKMQGALLPVQEFHRGFQHVTMMEVVADEVIDTGVLTDLQAYLEQTLEEGVPFQQMEVFADALATHFDLQRETEGFAHFTDVPLFSQLGDVADGRVKFALLLDFLGSQFHSGFFALGESMKKAAANWGVIRGSLIKMFLTKKTSQALLDKSAERIRQAAVVESKLAADLLAFLKRLQSGADLDGAMEMTAATTEMRSEFVAPQGDLETKLAAVWQEVLRVERIGVEDPFFELGGQSLQALACATLLHKELGMQVPVRLFFEYPTIRELAEALQAGQGLGFTSLQAVEQREFYPLTSQQKRMYVLHQFSGAATSYNIPSAMVIQGAIDAERLAQSLQRLAVRHESFRTSFHLVDGVPLQKIAEAVEMPLEREDASSWSCESEQEQIERSVASFLRPFDLQVAPLARFALVKLADDRHLFLADLHHIVADGVSLAVLNRECMALYHGEELPDVRVQVKEYAVWQQEQVRSTVLQEQERYWLDTLAGIPPMLDIPLDYVRPSTQTFAGRRLFFTVSEDVTAGLKRIATETGSTLYMVLLALYSMLISAYAREQDVVVGTPISGRTHADTEQVIGMFVNTLVMRNWVDGELVLAEFVKQVKERALQAYENQDYPFEELVEKLHVPRDMGRNPVFDTLFVMQNTESLASVVNGLTCTPCAFDHSVSKFDLSMEATEQSGVLEFCLDYRTDLFAEDSMRGMIEHFQALLRSAADDPLAKIADLALMNEAEQDRLLVPRTSDADVRWEESATLHGLFEEQVRRTSDQVAVVCGDEQVTYRELDEQANRVARVLREKGIGPDGLVAVMMERSVKMIAVLLGVLKAGGAYLPLDPEYPEDRISFTLEDSQVRWLVIDQVLMDRMKFSGDVLGADDLLAEHTGSSFEHGTAEVRAENLAYVIYTSGTTGRPKGVMIEHRQVVQLMTHEPKKFSFSERDVWTMFHSFCFDFSVWEMYGALLTGGKLVVVPKEVARDPQAFAKLVSHEEVTVLNQTPSAFYALQQAVLDQQQLSLSVRVVIFGGEALKPALLKSWKSRWPQTSFVNMYGITETTVHVTYKEIGDAEMERNLSAIGQPLPTYAAYVFDEQKRLVPTGVPGELYVGGAGVARGYLNRPELTAERFVENPYRPGERLYRSGDLVRLLPTGELEYRGRIDHQVKIRGYRIETGEIEHRLQQLDFVEEAVVLAVADVQGTNELCAYVVTSQDVEVQQLRGHLAQDLPAYMIPAHFVRLERMPLTSNGKVDRRALPKPDESQRIGTVYVAPVDALEMELAALWQDVLRVERVGAEDDFFALGGHSLNATTLVARIAKQLGREVPLAQFFATPTLRGLADVLRRSSKADAVRIAPVAQTDVYPVTSAQKRLLLLQELDGVDTSYNMPAAFLLEGQVDRERLTRAFQQLTARHESLRTEFDWHGKEPVQRVCEDIPFELLQIEGGLEGWVSPFDLTCAPLWRAGLWTQEESRHVLVLDMHHIISDGVSMTLLIQDLIALYAGETLPELELQYKDYAVKEQELHNREAMRVHESYWLQKFQGGAPILQMPFDRPRPAVKSFAGSLVSFRAEAALSAKLDAFARQTGTTLYMLLVAAFTALLYKHGGQEDIVIGTPVAGRLHADVEPIVGLFVNTLALRNQVNPEASFAKFLHEVKSNTLKALEHQAYPLDQLVNALEVPRDLSRNALFDVMFALQNFAGARIELDGLSIRPYEIEQTTSRMDLTLMAEERDEGLHFVFEYSTALFDRRTIENLAARFLVLLERVTADADVKMKDLDVLTDVEKHNLLAPTVAPVPTLELNGLTIHQVFEDHVRRAPDAPAVSCGSDMLTYAELDRWANRLARKLRRQGVSPDQIVGVLTEPSVEMMVAILGVLKAGGAYVPIDPAHPLDRIAYMLENSGASVLVTQQKVYASLQEQLTFTGDVLRVEDPALAEEDSCAPAPVATSENLAYVIYTSGTTGRPKGVGVEHRNLLEVILRLPAEDFRFGPGDVWTQFHSYGFDFSVWEMFGCLLTGGKLVVVPRDIGRDTPVFLELVRREKVTVLGQTPSAFYSFTSWEDKGSPDLHVHTVIFGGEALKAPLLASWKNRYPNSRLINIYGITETAIVGTYKDVGCYEIEHNVSSIGNPFPAYTCTVLDEHRKLVPPGSVGELYIGGPGVARGYVNNSELTGERFIPHPYNQAERVYKSGDLVRVLHNGEFEYLGRLDHQVKIRGHRIEIGEIEHRLQEHEATLEAVVLAMEDERGLQELCAYLVTEGEVSLTEIRSHLAEQVPGYMIPAHFVLLQKMPLTANGKVDRRALPKPDASTRLGWQYVAPSDEVETQMAALWQEVLSVEVVGAEDDFFAIGGHSLLATVLISRIHKEFGVSIPLRQLFLTPTVRSFAEEIRKNRAGHYNSIGEAAPADCYPLSSAQKRMFLLQELEGAGTAYNIPAMFELEGKLDRDRVEEAFRRLITRHESLRTSFAWRAGEPVQVVEEHVEFSLEHVEASDVEKAAKEWVRPFDLTQAPLLRAGLSHGAERHVLFLDLHHIIADGVSMGVLVRDFAALYAGEELPPLRLQYKDYALWQQEQLDSTEMQKQEAYWLKEFAQGVPVLDLPTDRERPAVKSFAGALWSHKADAELTARLKLLAQKTGSTLYMVLLAAFQALLYKHSGHEDIVIGSPVAGRTHADLENTLGMFVGTVALRCQPTGGKTFTEFLKEVRETALSAIENQDYPFDLWVSRLDLPRDMSRSALFDVMFVMQNLEDVKLEEVFGELVIRPYETEHTTSKFDLTLTAKEEDDGLTLAWEYATELFDERTVTGFGRRLQMLLEEVTSNPDVRLAELTLLAPDEHKFLLSGLQAEQEPVTETDFDWEFETGALAATSLHQRIEEQARRQPHRVAVVCGDESFTYAELDAKANGIAVALTAHGVTSEAIVGVLMERSLDMIAALLGVLKAGGAYLPLDPDAPRERIEFTLEDSGARWLVTQRGLAQEIEFSGILLSVEDMDPVVNSASIAVQEEQLAYVIYTSGTTGKPKGVQIQHHNVLQLIDQTAKKFSFDAEDVWTMFHSFAFDFSVWEMYGALMHGGKLIIVPKMIAQDAGAFLHLVQEENVTVLNQTPSAFYSLQQAAVERGEFPERVRLVIFGGEALKPILLKPWKQNAPQTRLVNMYGITETTVHVTFKELSGSDLESSVSTIGTPLPLYTCYVLDENRRFLPPGVPGELYVGGSGVARGYLNREHLTEERFVENPYRPQERLYKSGDLVRLLPNGELEYRGRIDHQVKIRGYRIEIGEIEHRLQEHEATLEAVVLAMEDEHGLQELCAYLVTEGEVSLTEIRSHLAEQVPGYMIPAHFVLLQKMPLTANGKVDRRALPKPDASTRLGWQYVAPSDAMETQMAALWQEVLSVEVVGAEDDFFAIGGHSLLATVLISRIHKEFGVSIPLRQLFLTPTVRSFAEEIRKNRAGHYNSIGEAAPADCYPLSSAQKRMFLLQELEGAGTAYNIPAMFELEGKLDRDRVEEAFRRLITRHESLRTSFAWRAGEPVQVVEEHVEFSLEHVEASDVEKAAKEWVRPFDLTQAPLLRAGLSHGAERHVLFLDLHHIIADGVSMGVLVRDFAALYAGEELPPLRLQYKDYAVWQQEQLDSTEMQKQEAYWLKEFAQGAPVLDLPTDRERPAVKSFAGALWSHKADAELTARLKFLAQKTGSTLYMVLLAAFQALLYKHSGHEDIVIGSPVAGRTHADLANTLGMFVGTVALRCQPTGGKTFMEFLQEVRETALSAIENQDYPFDLLVSRLDLPRDMSRSALFDVMFVMQNLEDVKLEEVFGELVIRPYETEHTTSKFDLTLTAKEEDDGLTLAWEYATELFDERTVTGFGRRLQMLLEEVTSNPDVRLAELTLLAPDEQKLLLSGLQAEQEPVTETGETDDFDWEFETGAHSLHRRIEEQARRQPHRVAVVCGDESFTYAELDAKANGIAVALSAHGVTSEAIVGVLMERSLDMIAALLGVLKAGGAYLPLDPDAPRERIEFTLEDSGARWLVTQRGLAQEIEFSGTLFSVEDMVPVVDSASIAVQEEQLAYVIYTSGTTGKPKGVQIQHHNVLQLIDQTAKKFSFDAEDVWTMFHSFAFDFSVWEMYGALMHGGKLIIVPKMIAQDAGAFLNLVQEENVTVLNQTPSAFYSLQQAAVERNEFPERVRLVIFGGEALKPIQLKPWKKNAPQTRLVNMYGITETTVHVTFKELSGSDLESSVSTIGTPLPLYTCYVLDENRRFLPPGVPGELYVGGSGVARGYLNREHLTEERFVVNPYRPQERLYKSGDLVRLLPNGELEYRGRIDHQVKIRGYRIELGEIEHRLLQHDTVQETVVLAMEQELCAYVVTKSEVSLQELRGHLAETLPSYMVPSHFLLLDSLPLTHNGKVDRRALPTPNASVRLLSEYEAPSNDRERQLAEIWQDVLQIERIGVGDDFFASGGHSLKAVRMTARVYERLGLEVSLRDVYQHPTIRHLANHLGRDESPRELLVHLGGAEQAVRTLFAFPPLGGDAYTFKGLAAHLLDSELYGFDFLVTEDRIEQYVRLLREVQPQGPYHLLAYSAGGNLAYEVARTLEAEGLDVAMLLLVDSLPGLEEELKEFNDADLLRFVEQIGGGYWSEWLSQPGLRKRMVEEMNVYLAVCAKMQFETKLHAPIHLIKSTDPVPDRERWAQITQGEFHAYQGVGGHFEMLGASALSHNAERIRQILGDRRTQS</sequence>
<dbReference type="InterPro" id="IPR009081">
    <property type="entry name" value="PP-bd_ACP"/>
</dbReference>
<dbReference type="Pfam" id="PF00975">
    <property type="entry name" value="Thioesterase"/>
    <property type="match status" value="1"/>
</dbReference>
<comment type="caution">
    <text evidence="7">The sequence shown here is derived from an EMBL/GenBank/DDBJ whole genome shotgun (WGS) entry which is preliminary data.</text>
</comment>
<dbReference type="InterPro" id="IPR042099">
    <property type="entry name" value="ANL_N_sf"/>
</dbReference>
<evidence type="ECO:0000256" key="4">
    <source>
        <dbReference type="ARBA" id="ARBA00022553"/>
    </source>
</evidence>
<dbReference type="RefSeq" id="WP_201637627.1">
    <property type="nucleotide sequence ID" value="NZ_JAEQNB010000006.1"/>
</dbReference>
<accession>A0ABS1JEF1</accession>
<dbReference type="InterPro" id="IPR001031">
    <property type="entry name" value="Thioesterase"/>
</dbReference>
<dbReference type="EMBL" id="JAEQNB010000006">
    <property type="protein sequence ID" value="MBL0388673.1"/>
    <property type="molecule type" value="Genomic_DNA"/>
</dbReference>
<dbReference type="InterPro" id="IPR010071">
    <property type="entry name" value="AA_adenyl_dom"/>
</dbReference>
<dbReference type="Proteomes" id="UP000602284">
    <property type="component" value="Unassembled WGS sequence"/>
</dbReference>
<dbReference type="InterPro" id="IPR020806">
    <property type="entry name" value="PKS_PP-bd"/>
</dbReference>
<evidence type="ECO:0000256" key="2">
    <source>
        <dbReference type="ARBA" id="ARBA00006432"/>
    </source>
</evidence>
<dbReference type="InterPro" id="IPR023213">
    <property type="entry name" value="CAT-like_dom_sf"/>
</dbReference>
<dbReference type="PROSITE" id="PS00012">
    <property type="entry name" value="PHOSPHOPANTETHEINE"/>
    <property type="match status" value="2"/>
</dbReference>
<comment type="similarity">
    <text evidence="2">Belongs to the ATP-dependent AMP-binding enzyme family.</text>
</comment>
<evidence type="ECO:0000256" key="5">
    <source>
        <dbReference type="ARBA" id="ARBA00023194"/>
    </source>
</evidence>
<dbReference type="InterPro" id="IPR025110">
    <property type="entry name" value="AMP-bd_C"/>
</dbReference>
<dbReference type="Gene3D" id="3.40.50.1820">
    <property type="entry name" value="alpha/beta hydrolase"/>
    <property type="match status" value="1"/>
</dbReference>
<dbReference type="SUPFAM" id="SSF56801">
    <property type="entry name" value="Acetyl-CoA synthetase-like"/>
    <property type="match status" value="4"/>
</dbReference>
<dbReference type="SUPFAM" id="SSF47336">
    <property type="entry name" value="ACP-like"/>
    <property type="match status" value="5"/>
</dbReference>